<dbReference type="Pfam" id="PF07690">
    <property type="entry name" value="MFS_1"/>
    <property type="match status" value="1"/>
</dbReference>
<feature type="transmembrane region" description="Helical" evidence="6">
    <location>
        <begin position="235"/>
        <end position="254"/>
    </location>
</feature>
<evidence type="ECO:0000313" key="8">
    <source>
        <dbReference type="EMBL" id="CBW26025.1"/>
    </source>
</evidence>
<dbReference type="PROSITE" id="PS50850">
    <property type="entry name" value="MFS"/>
    <property type="match status" value="1"/>
</dbReference>
<evidence type="ECO:0000259" key="7">
    <source>
        <dbReference type="PROSITE" id="PS50850"/>
    </source>
</evidence>
<gene>
    <name evidence="8" type="primary">araJ</name>
    <name evidence="8" type="ordered locus">BMS_1147</name>
</gene>
<feature type="transmembrane region" description="Helical" evidence="6">
    <location>
        <begin position="12"/>
        <end position="31"/>
    </location>
</feature>
<keyword evidence="3 6" id="KW-0812">Transmembrane</keyword>
<evidence type="ECO:0000313" key="9">
    <source>
        <dbReference type="Proteomes" id="UP000008963"/>
    </source>
</evidence>
<keyword evidence="2" id="KW-1003">Cell membrane</keyword>
<dbReference type="InterPro" id="IPR050189">
    <property type="entry name" value="MFS_Efflux_Transporters"/>
</dbReference>
<dbReference type="EMBL" id="FQ312005">
    <property type="protein sequence ID" value="CBW26025.1"/>
    <property type="molecule type" value="Genomic_DNA"/>
</dbReference>
<dbReference type="PANTHER" id="PTHR43124:SF6">
    <property type="entry name" value="TRANSPORTER ARAJ-RELATED"/>
    <property type="match status" value="1"/>
</dbReference>
<dbReference type="InterPro" id="IPR011701">
    <property type="entry name" value="MFS"/>
</dbReference>
<dbReference type="eggNOG" id="COG2814">
    <property type="taxonomic scope" value="Bacteria"/>
</dbReference>
<dbReference type="KEGG" id="bmx:BMS_1147"/>
<accession>E1WYH7</accession>
<feature type="transmembrane region" description="Helical" evidence="6">
    <location>
        <begin position="260"/>
        <end position="283"/>
    </location>
</feature>
<feature type="transmembrane region" description="Helical" evidence="6">
    <location>
        <begin position="63"/>
        <end position="85"/>
    </location>
</feature>
<reference evidence="9" key="1">
    <citation type="journal article" date="2013" name="ISME J.">
        <title>A small predatory core genome in the divergent marine Bacteriovorax marinus SJ and the terrestrial Bdellovibrio bacteriovorus.</title>
        <authorList>
            <person name="Crossman L.C."/>
            <person name="Chen H."/>
            <person name="Cerdeno-Tarraga A.M."/>
            <person name="Brooks K."/>
            <person name="Quail M.A."/>
            <person name="Pineiro S.A."/>
            <person name="Hobley L."/>
            <person name="Sockett R.E."/>
            <person name="Bentley S.D."/>
            <person name="Parkhill J."/>
            <person name="Williams H.N."/>
            <person name="Stine O.C."/>
        </authorList>
    </citation>
    <scope>NUCLEOTIDE SEQUENCE [LARGE SCALE GENOMIC DNA]</scope>
    <source>
        <strain evidence="9">ATCC BAA-682 / DSM 15412 / SJ</strain>
    </source>
</reference>
<feature type="transmembrane region" description="Helical" evidence="6">
    <location>
        <begin position="169"/>
        <end position="189"/>
    </location>
</feature>
<dbReference type="PANTHER" id="PTHR43124">
    <property type="entry name" value="PURINE EFFLUX PUMP PBUE"/>
    <property type="match status" value="1"/>
</dbReference>
<dbReference type="InterPro" id="IPR020846">
    <property type="entry name" value="MFS_dom"/>
</dbReference>
<dbReference type="InterPro" id="IPR036259">
    <property type="entry name" value="MFS_trans_sf"/>
</dbReference>
<proteinExistence type="predicted"/>
<dbReference type="Proteomes" id="UP000008963">
    <property type="component" value="Chromosome"/>
</dbReference>
<dbReference type="STRING" id="862908.BMS_1147"/>
<evidence type="ECO:0000256" key="1">
    <source>
        <dbReference type="ARBA" id="ARBA00004651"/>
    </source>
</evidence>
<evidence type="ECO:0000256" key="5">
    <source>
        <dbReference type="ARBA" id="ARBA00023136"/>
    </source>
</evidence>
<feature type="transmembrane region" description="Helical" evidence="6">
    <location>
        <begin position="124"/>
        <end position="146"/>
    </location>
</feature>
<feature type="domain" description="Major facilitator superfamily (MFS) profile" evidence="7">
    <location>
        <begin position="1"/>
        <end position="348"/>
    </location>
</feature>
<feature type="transmembrane region" description="Helical" evidence="6">
    <location>
        <begin position="204"/>
        <end position="223"/>
    </location>
</feature>
<keyword evidence="9" id="KW-1185">Reference proteome</keyword>
<evidence type="ECO:0000256" key="4">
    <source>
        <dbReference type="ARBA" id="ARBA00022989"/>
    </source>
</evidence>
<dbReference type="Gene3D" id="1.20.1250.20">
    <property type="entry name" value="MFS general substrate transporter like domains"/>
    <property type="match status" value="2"/>
</dbReference>
<evidence type="ECO:0000256" key="3">
    <source>
        <dbReference type="ARBA" id="ARBA00022692"/>
    </source>
</evidence>
<name>E1WYH7_HALMS</name>
<keyword evidence="4 6" id="KW-1133">Transmembrane helix</keyword>
<dbReference type="GO" id="GO:0005886">
    <property type="term" value="C:plasma membrane"/>
    <property type="evidence" value="ECO:0007669"/>
    <property type="project" value="UniProtKB-SubCell"/>
</dbReference>
<evidence type="ECO:0000256" key="6">
    <source>
        <dbReference type="SAM" id="Phobius"/>
    </source>
</evidence>
<feature type="transmembrane region" description="Helical" evidence="6">
    <location>
        <begin position="38"/>
        <end position="57"/>
    </location>
</feature>
<organism evidence="8 9">
    <name type="scientific">Halobacteriovorax marinus (strain ATCC BAA-682 / DSM 15412 / SJ)</name>
    <name type="common">Bacteriovorax marinus</name>
    <dbReference type="NCBI Taxonomy" id="862908"/>
    <lineage>
        <taxon>Bacteria</taxon>
        <taxon>Pseudomonadati</taxon>
        <taxon>Bdellovibrionota</taxon>
        <taxon>Bacteriovoracia</taxon>
        <taxon>Bacteriovoracales</taxon>
        <taxon>Halobacteriovoraceae</taxon>
        <taxon>Halobacteriovorax</taxon>
    </lineage>
</organism>
<dbReference type="AlphaFoldDB" id="E1WYH7"/>
<keyword evidence="5 6" id="KW-0472">Membrane</keyword>
<dbReference type="SUPFAM" id="SSF103473">
    <property type="entry name" value="MFS general substrate transporter"/>
    <property type="match status" value="1"/>
</dbReference>
<evidence type="ECO:0000256" key="2">
    <source>
        <dbReference type="ARBA" id="ARBA00022475"/>
    </source>
</evidence>
<feature type="transmembrane region" description="Helical" evidence="6">
    <location>
        <begin position="324"/>
        <end position="341"/>
    </location>
</feature>
<protein>
    <submittedName>
        <fullName evidence="8">Transmembrane efflux protein</fullName>
    </submittedName>
</protein>
<comment type="subcellular location">
    <subcellularLocation>
        <location evidence="1">Cell membrane</location>
        <topology evidence="1">Multi-pass membrane protein</topology>
    </subcellularLocation>
</comment>
<sequence>MNVTIPEAGYYISSYALGVVIGAPLLTIFGRTLPPRKMLIYLMAIFAVFNGVSALAPNSISLILLRFCSGLPHGAFFGVGAVVAGKISAPGKEASSFAAMMSGLTISNIIGVPFGTYLGQATSWRFSFALVGLIGLLAILCIYIWVPKIKHEAPKDLSHDFKIFKNPRLWYIIAVMSIGFGAFFAWFSYITPILLKVTNVSQGHIPYVLAFAGVGMTFGNWLGGKLGDTLSPIKAGIFLLVSMIIILTLDASLAQYKIPTYILTFLTGANAMALVAPLQLLLINNAKESPFLGASLGQAAFNVGNSIGALLGGLPIAAGYILSSSWWVGVVLAFLGLLIILKLKSFRINDIQEEVLEVVN</sequence>
<dbReference type="CDD" id="cd17324">
    <property type="entry name" value="MFS_NepI_like"/>
    <property type="match status" value="1"/>
</dbReference>
<dbReference type="GO" id="GO:0022857">
    <property type="term" value="F:transmembrane transporter activity"/>
    <property type="evidence" value="ECO:0007669"/>
    <property type="project" value="InterPro"/>
</dbReference>
<dbReference type="PATRIC" id="fig|862908.3.peg.1091"/>
<feature type="transmembrane region" description="Helical" evidence="6">
    <location>
        <begin position="97"/>
        <end position="118"/>
    </location>
</feature>
<dbReference type="HOGENOM" id="CLU_001265_61_2_7"/>